<dbReference type="Proteomes" id="UP000838878">
    <property type="component" value="Chromosome 7"/>
</dbReference>
<sequence>MVTSMEENSAGAMSYEYRVVSWYVESPWLMVSTIQKIIKLVSVYPMTQGGARACPRGAAGSGVRADTCAQYY</sequence>
<evidence type="ECO:0000313" key="1">
    <source>
        <dbReference type="EMBL" id="CAH0729068.1"/>
    </source>
</evidence>
<dbReference type="AlphaFoldDB" id="A0A8J9VSP6"/>
<keyword evidence="2" id="KW-1185">Reference proteome</keyword>
<accession>A0A8J9VSP6</accession>
<dbReference type="EMBL" id="OV170227">
    <property type="protein sequence ID" value="CAH0729068.1"/>
    <property type="molecule type" value="Genomic_DNA"/>
</dbReference>
<feature type="non-terminal residue" evidence="1">
    <location>
        <position position="72"/>
    </location>
</feature>
<proteinExistence type="predicted"/>
<evidence type="ECO:0000313" key="2">
    <source>
        <dbReference type="Proteomes" id="UP000838878"/>
    </source>
</evidence>
<name>A0A8J9VSP6_9NEOP</name>
<gene>
    <name evidence="1" type="ORF">BINO364_LOCUS14218</name>
</gene>
<reference evidence="1" key="1">
    <citation type="submission" date="2021-12" db="EMBL/GenBank/DDBJ databases">
        <authorList>
            <person name="Martin H S."/>
        </authorList>
    </citation>
    <scope>NUCLEOTIDE SEQUENCE</scope>
</reference>
<organism evidence="1 2">
    <name type="scientific">Brenthis ino</name>
    <name type="common">lesser marbled fritillary</name>
    <dbReference type="NCBI Taxonomy" id="405034"/>
    <lineage>
        <taxon>Eukaryota</taxon>
        <taxon>Metazoa</taxon>
        <taxon>Ecdysozoa</taxon>
        <taxon>Arthropoda</taxon>
        <taxon>Hexapoda</taxon>
        <taxon>Insecta</taxon>
        <taxon>Pterygota</taxon>
        <taxon>Neoptera</taxon>
        <taxon>Endopterygota</taxon>
        <taxon>Lepidoptera</taxon>
        <taxon>Glossata</taxon>
        <taxon>Ditrysia</taxon>
        <taxon>Papilionoidea</taxon>
        <taxon>Nymphalidae</taxon>
        <taxon>Heliconiinae</taxon>
        <taxon>Argynnini</taxon>
        <taxon>Brenthis</taxon>
    </lineage>
</organism>
<protein>
    <submittedName>
        <fullName evidence="1">Uncharacterized protein</fullName>
    </submittedName>
</protein>